<evidence type="ECO:0000313" key="2">
    <source>
        <dbReference type="EMBL" id="VAW52289.1"/>
    </source>
</evidence>
<sequence length="252" mass="28938">MSPVSQIQRSVFVNDSIGRLNNVQEINADFNVPVSVETKISEWQVSSITGKKKCFERIEKNRSCLTMLVQLPAGRSFKKFGHNWGVEFFVLSGFFSDSDRDYNAGCYMRNLAGTYHDVFTRDGCIVLLKLGWFQPLDRKRIVIESKNSEARWLTVSEPGISRLVLHHFSEESVDLYRIRSECWLTFRHKKHGLELFVCEGTITVKGKCYEVGDWLRYPAGSRVKVSAIGDVCLYAKKYIFPLTKISTVCKRI</sequence>
<dbReference type="Pfam" id="PF12973">
    <property type="entry name" value="Cupin_7"/>
    <property type="match status" value="1"/>
</dbReference>
<dbReference type="EMBL" id="UOFE01000026">
    <property type="protein sequence ID" value="VAW52289.1"/>
    <property type="molecule type" value="Genomic_DNA"/>
</dbReference>
<evidence type="ECO:0000259" key="1">
    <source>
        <dbReference type="Pfam" id="PF12973"/>
    </source>
</evidence>
<dbReference type="InterPro" id="IPR025979">
    <property type="entry name" value="ChrR-like_cupin_dom"/>
</dbReference>
<gene>
    <name evidence="2" type="ORF">MNBD_GAMMA05-155</name>
</gene>
<proteinExistence type="predicted"/>
<reference evidence="2" key="1">
    <citation type="submission" date="2018-06" db="EMBL/GenBank/DDBJ databases">
        <authorList>
            <person name="Zhirakovskaya E."/>
        </authorList>
    </citation>
    <scope>NUCLEOTIDE SEQUENCE</scope>
</reference>
<protein>
    <recommendedName>
        <fullName evidence="1">ChrR-like cupin domain-containing protein</fullName>
    </recommendedName>
</protein>
<feature type="domain" description="ChrR-like cupin" evidence="1">
    <location>
        <begin position="34"/>
        <end position="132"/>
    </location>
</feature>
<accession>A0A3B0WT15</accession>
<dbReference type="InterPro" id="IPR011051">
    <property type="entry name" value="RmlC_Cupin_sf"/>
</dbReference>
<dbReference type="SUPFAM" id="SSF51182">
    <property type="entry name" value="RmlC-like cupins"/>
    <property type="match status" value="2"/>
</dbReference>
<dbReference type="AlphaFoldDB" id="A0A3B0WT15"/>
<organism evidence="2">
    <name type="scientific">hydrothermal vent metagenome</name>
    <dbReference type="NCBI Taxonomy" id="652676"/>
    <lineage>
        <taxon>unclassified sequences</taxon>
        <taxon>metagenomes</taxon>
        <taxon>ecological metagenomes</taxon>
    </lineage>
</organism>
<name>A0A3B0WT15_9ZZZZ</name>
<dbReference type="Gene3D" id="2.60.120.10">
    <property type="entry name" value="Jelly Rolls"/>
    <property type="match status" value="1"/>
</dbReference>
<dbReference type="InterPro" id="IPR014710">
    <property type="entry name" value="RmlC-like_jellyroll"/>
</dbReference>